<name>A0ABR9AQ50_9BACT</name>
<dbReference type="InterPro" id="IPR029068">
    <property type="entry name" value="Glyas_Bleomycin-R_OHBP_Dase"/>
</dbReference>
<dbReference type="InterPro" id="IPR028973">
    <property type="entry name" value="PhnB-like"/>
</dbReference>
<dbReference type="Proteomes" id="UP000647133">
    <property type="component" value="Unassembled WGS sequence"/>
</dbReference>
<comment type="caution">
    <text evidence="2">The sequence shown here is derived from an EMBL/GenBank/DDBJ whole genome shotgun (WGS) entry which is preliminary data.</text>
</comment>
<feature type="domain" description="PhnB-like" evidence="1">
    <location>
        <begin position="8"/>
        <end position="123"/>
    </location>
</feature>
<dbReference type="EMBL" id="JACYTQ010000009">
    <property type="protein sequence ID" value="MBD8490919.1"/>
    <property type="molecule type" value="Genomic_DNA"/>
</dbReference>
<dbReference type="PANTHER" id="PTHR33990">
    <property type="entry name" value="PROTEIN YJDN-RELATED"/>
    <property type="match status" value="1"/>
</dbReference>
<dbReference type="PANTHER" id="PTHR33990:SF2">
    <property type="entry name" value="PHNB-LIKE DOMAIN-CONTAINING PROTEIN"/>
    <property type="match status" value="1"/>
</dbReference>
<evidence type="ECO:0000313" key="3">
    <source>
        <dbReference type="Proteomes" id="UP000647133"/>
    </source>
</evidence>
<dbReference type="CDD" id="cd06588">
    <property type="entry name" value="PhnB_like"/>
    <property type="match status" value="1"/>
</dbReference>
<dbReference type="InterPro" id="IPR009725">
    <property type="entry name" value="3_dmu_93_MTrfase"/>
</dbReference>
<gene>
    <name evidence="2" type="ORF">IFO69_19355</name>
</gene>
<sequence length="163" mass="18845">MSIVQKSQNIIPFLWYDKDAEEAIKLYTNLFPNSEINFIKRWPEGAPFPAGTIQMSSFTIDGLQVYAFDAGPAFKFNESVSLFVKCKDQDEIDHYWDKLAANGGKESQCGWLKDKFGMSWQIIPEALVEMMESQNHRRVQQMMEVMMQMKKLKVAELEAAFNK</sequence>
<proteinExistence type="predicted"/>
<dbReference type="PIRSF" id="PIRSF021700">
    <property type="entry name" value="3_dmu_93_MTrfase"/>
    <property type="match status" value="1"/>
</dbReference>
<dbReference type="Gene3D" id="3.10.180.10">
    <property type="entry name" value="2,3-Dihydroxybiphenyl 1,2-Dioxygenase, domain 1"/>
    <property type="match status" value="1"/>
</dbReference>
<evidence type="ECO:0000313" key="2">
    <source>
        <dbReference type="EMBL" id="MBD8490919.1"/>
    </source>
</evidence>
<reference evidence="2 3" key="1">
    <citation type="submission" date="2020-09" db="EMBL/GenBank/DDBJ databases">
        <title>Echinicola sp. CAU 1574 isolated from sand of Sido Beach.</title>
        <authorList>
            <person name="Kim W."/>
        </authorList>
    </citation>
    <scope>NUCLEOTIDE SEQUENCE [LARGE SCALE GENOMIC DNA]</scope>
    <source>
        <strain evidence="2 3">CAU 1574</strain>
    </source>
</reference>
<dbReference type="RefSeq" id="WP_192011795.1">
    <property type="nucleotide sequence ID" value="NZ_JACYTQ010000009.1"/>
</dbReference>
<dbReference type="Pfam" id="PF06983">
    <property type="entry name" value="3-dmu-9_3-mt"/>
    <property type="match status" value="1"/>
</dbReference>
<accession>A0ABR9AQ50</accession>
<organism evidence="2 3">
    <name type="scientific">Echinicola arenosa</name>
    <dbReference type="NCBI Taxonomy" id="2774144"/>
    <lineage>
        <taxon>Bacteria</taxon>
        <taxon>Pseudomonadati</taxon>
        <taxon>Bacteroidota</taxon>
        <taxon>Cytophagia</taxon>
        <taxon>Cytophagales</taxon>
        <taxon>Cyclobacteriaceae</taxon>
        <taxon>Echinicola</taxon>
    </lineage>
</organism>
<keyword evidence="3" id="KW-1185">Reference proteome</keyword>
<dbReference type="SUPFAM" id="SSF54593">
    <property type="entry name" value="Glyoxalase/Bleomycin resistance protein/Dihydroxybiphenyl dioxygenase"/>
    <property type="match status" value="1"/>
</dbReference>
<evidence type="ECO:0000259" key="1">
    <source>
        <dbReference type="Pfam" id="PF06983"/>
    </source>
</evidence>
<protein>
    <submittedName>
        <fullName evidence="2">VOC family protein</fullName>
    </submittedName>
</protein>